<dbReference type="InterPro" id="IPR050721">
    <property type="entry name" value="Trk_Ktr_HKT_K-transport"/>
</dbReference>
<dbReference type="NCBIfam" id="NF007041">
    <property type="entry name" value="PRK09496.3-4"/>
    <property type="match status" value="1"/>
</dbReference>
<dbReference type="Gene3D" id="3.30.70.1450">
    <property type="entry name" value="Regulator of K+ conductance, C-terminal domain"/>
    <property type="match status" value="2"/>
</dbReference>
<comment type="caution">
    <text evidence="9">The sequence shown here is derived from an EMBL/GenBank/DDBJ whole genome shotgun (WGS) entry which is preliminary data.</text>
</comment>
<dbReference type="NCBIfam" id="NF007033">
    <property type="entry name" value="PRK09496.1-5"/>
    <property type="match status" value="1"/>
</dbReference>
<dbReference type="PRINTS" id="PR00335">
    <property type="entry name" value="KUPTAKETRKA"/>
</dbReference>
<name>A0ABU4WL44_9FIRM</name>
<gene>
    <name evidence="9" type="primary">trkA</name>
    <name evidence="9" type="ORF">MOZ64_00235</name>
</gene>
<evidence type="ECO:0000256" key="1">
    <source>
        <dbReference type="ARBA" id="ARBA00017378"/>
    </source>
</evidence>
<evidence type="ECO:0000256" key="6">
    <source>
        <dbReference type="ARBA" id="ARBA00023065"/>
    </source>
</evidence>
<accession>A0ABU4WL44</accession>
<dbReference type="SUPFAM" id="SSF116726">
    <property type="entry name" value="TrkA C-terminal domain-like"/>
    <property type="match status" value="2"/>
</dbReference>
<dbReference type="InterPro" id="IPR006036">
    <property type="entry name" value="K_uptake_TrkA"/>
</dbReference>
<dbReference type="PROSITE" id="PS51201">
    <property type="entry name" value="RCK_N"/>
    <property type="match status" value="2"/>
</dbReference>
<evidence type="ECO:0000256" key="4">
    <source>
        <dbReference type="ARBA" id="ARBA00022958"/>
    </source>
</evidence>
<feature type="domain" description="RCK C-terminal" evidence="8">
    <location>
        <begin position="372"/>
        <end position="452"/>
    </location>
</feature>
<keyword evidence="3" id="KW-0633">Potassium transport</keyword>
<dbReference type="InterPro" id="IPR036291">
    <property type="entry name" value="NAD(P)-bd_dom_sf"/>
</dbReference>
<evidence type="ECO:0000256" key="3">
    <source>
        <dbReference type="ARBA" id="ARBA00022538"/>
    </source>
</evidence>
<keyword evidence="5" id="KW-0520">NAD</keyword>
<dbReference type="Gene3D" id="3.40.50.720">
    <property type="entry name" value="NAD(P)-binding Rossmann-like Domain"/>
    <property type="match status" value="2"/>
</dbReference>
<feature type="domain" description="RCK N-terminal" evidence="7">
    <location>
        <begin position="1"/>
        <end position="117"/>
    </location>
</feature>
<keyword evidence="4" id="KW-0630">Potassium</keyword>
<keyword evidence="2" id="KW-0813">Transport</keyword>
<protein>
    <recommendedName>
        <fullName evidence="1">Trk system potassium uptake protein TrkA</fullName>
    </recommendedName>
</protein>
<dbReference type="InterPro" id="IPR006037">
    <property type="entry name" value="RCK_C"/>
</dbReference>
<feature type="domain" description="RCK C-terminal" evidence="8">
    <location>
        <begin position="140"/>
        <end position="223"/>
    </location>
</feature>
<organism evidence="9 10">
    <name type="scientific">Absicoccus intestinalis</name>
    <dbReference type="NCBI Taxonomy" id="2926319"/>
    <lineage>
        <taxon>Bacteria</taxon>
        <taxon>Bacillati</taxon>
        <taxon>Bacillota</taxon>
        <taxon>Erysipelotrichia</taxon>
        <taxon>Erysipelotrichales</taxon>
        <taxon>Erysipelotrichaceae</taxon>
        <taxon>Absicoccus</taxon>
    </lineage>
</organism>
<keyword evidence="10" id="KW-1185">Reference proteome</keyword>
<dbReference type="EMBL" id="JALBUS010000001">
    <property type="protein sequence ID" value="MDX8416275.1"/>
    <property type="molecule type" value="Genomic_DNA"/>
</dbReference>
<dbReference type="SUPFAM" id="SSF51735">
    <property type="entry name" value="NAD(P)-binding Rossmann-fold domains"/>
    <property type="match status" value="2"/>
</dbReference>
<dbReference type="PROSITE" id="PS51202">
    <property type="entry name" value="RCK_C"/>
    <property type="match status" value="2"/>
</dbReference>
<evidence type="ECO:0000256" key="5">
    <source>
        <dbReference type="ARBA" id="ARBA00023027"/>
    </source>
</evidence>
<evidence type="ECO:0000313" key="10">
    <source>
        <dbReference type="Proteomes" id="UP001285244"/>
    </source>
</evidence>
<evidence type="ECO:0000259" key="7">
    <source>
        <dbReference type="PROSITE" id="PS51201"/>
    </source>
</evidence>
<feature type="domain" description="RCK N-terminal" evidence="7">
    <location>
        <begin position="229"/>
        <end position="346"/>
    </location>
</feature>
<proteinExistence type="predicted"/>
<dbReference type="Pfam" id="PF02080">
    <property type="entry name" value="TrkA_C"/>
    <property type="match status" value="2"/>
</dbReference>
<evidence type="ECO:0000256" key="2">
    <source>
        <dbReference type="ARBA" id="ARBA00022448"/>
    </source>
</evidence>
<evidence type="ECO:0000313" key="9">
    <source>
        <dbReference type="EMBL" id="MDX8416275.1"/>
    </source>
</evidence>
<dbReference type="Pfam" id="PF02254">
    <property type="entry name" value="TrkA_N"/>
    <property type="match status" value="2"/>
</dbReference>
<dbReference type="PANTHER" id="PTHR43833:SF5">
    <property type="entry name" value="TRK SYSTEM POTASSIUM UPTAKE PROTEIN TRKA"/>
    <property type="match status" value="1"/>
</dbReference>
<dbReference type="Proteomes" id="UP001285244">
    <property type="component" value="Unassembled WGS sequence"/>
</dbReference>
<keyword evidence="6" id="KW-0406">Ion transport</keyword>
<evidence type="ECO:0000259" key="8">
    <source>
        <dbReference type="PROSITE" id="PS51202"/>
    </source>
</evidence>
<sequence length="452" mass="49953">MQITVVGGGKVGFTLASQLEKEGHDIAIIDNRLKIIEKCADQLDVLCIHGNGANVNTLKEGNIEEADMMIAVTGSDEVNLICCMLAKKLGVKNTIARVRNPEYVNSIELLKDELHLSMSINPERGAAREIVRSLHFSQGVHVSTFAKGRVEIAEIIVGENSLLCDEKVRSIGSRHHGTVLICAVNRGKEVIIPDGEFVIQKGDRISVIGTTQHIESFLITTGVSEYRNFNEIMIVGGGRITYYLTSMMLGMNIRVKIIEKDPEKCRQLALQFPEANVILGDGTDQEFLLSENLTTMDAFVALTDNDEENVIISMFAASQGVERVMPKINRMSLEFLLEKFDMCNSVSPKYITANRIVRYVRAMQNAVGSNIESLITLNENTVEALEFRVRKNCKFIGIPLKDLTFKPGILIGYISHHGHPEIANGNSSVQLDDTIVVVSSIPKLRDLNDVLA</sequence>
<reference evidence="9 10" key="1">
    <citation type="submission" date="2022-03" db="EMBL/GenBank/DDBJ databases">
        <title>Novel taxa within the pig intestine.</title>
        <authorList>
            <person name="Wylensek D."/>
            <person name="Bishof K."/>
            <person name="Afrizal A."/>
            <person name="Clavel T."/>
        </authorList>
    </citation>
    <scope>NUCLEOTIDE SEQUENCE [LARGE SCALE GENOMIC DNA]</scope>
    <source>
        <strain evidence="9 10">Cla-KB-P134</strain>
    </source>
</reference>
<dbReference type="PANTHER" id="PTHR43833">
    <property type="entry name" value="POTASSIUM CHANNEL PROTEIN 2-RELATED-RELATED"/>
    <property type="match status" value="1"/>
</dbReference>
<dbReference type="InterPro" id="IPR036721">
    <property type="entry name" value="RCK_C_sf"/>
</dbReference>
<dbReference type="NCBIfam" id="NF007039">
    <property type="entry name" value="PRK09496.3-2"/>
    <property type="match status" value="1"/>
</dbReference>
<dbReference type="RefSeq" id="WP_320324614.1">
    <property type="nucleotide sequence ID" value="NZ_JALBUS010000001.1"/>
</dbReference>
<dbReference type="InterPro" id="IPR003148">
    <property type="entry name" value="RCK_N"/>
</dbReference>